<dbReference type="InterPro" id="IPR036388">
    <property type="entry name" value="WH-like_DNA-bd_sf"/>
</dbReference>
<comment type="caution">
    <text evidence="6">The sequence shown here is derived from an EMBL/GenBank/DDBJ whole genome shotgun (WGS) entry which is preliminary data.</text>
</comment>
<reference evidence="6 7" key="1">
    <citation type="submission" date="2018-09" db="EMBL/GenBank/DDBJ databases">
        <authorList>
            <person name="Zhu H."/>
        </authorList>
    </citation>
    <scope>NUCLEOTIDE SEQUENCE [LARGE SCALE GENOMIC DNA]</scope>
    <source>
        <strain evidence="6 7">K2R01-6</strain>
    </source>
</reference>
<keyword evidence="3" id="KW-0238">DNA-binding</keyword>
<dbReference type="InterPro" id="IPR036390">
    <property type="entry name" value="WH_DNA-bd_sf"/>
</dbReference>
<dbReference type="PANTHER" id="PTHR30537:SF3">
    <property type="entry name" value="TRANSCRIPTIONAL REGULATORY PROTEIN"/>
    <property type="match status" value="1"/>
</dbReference>
<dbReference type="GO" id="GO:0003700">
    <property type="term" value="F:DNA-binding transcription factor activity"/>
    <property type="evidence" value="ECO:0007669"/>
    <property type="project" value="InterPro"/>
</dbReference>
<dbReference type="Proteomes" id="UP000286100">
    <property type="component" value="Unassembled WGS sequence"/>
</dbReference>
<protein>
    <submittedName>
        <fullName evidence="6">LysR family transcriptional regulator</fullName>
    </submittedName>
</protein>
<organism evidence="6 7">
    <name type="scientific">Sphingomonas cavernae</name>
    <dbReference type="NCBI Taxonomy" id="2320861"/>
    <lineage>
        <taxon>Bacteria</taxon>
        <taxon>Pseudomonadati</taxon>
        <taxon>Pseudomonadota</taxon>
        <taxon>Alphaproteobacteria</taxon>
        <taxon>Sphingomonadales</taxon>
        <taxon>Sphingomonadaceae</taxon>
        <taxon>Sphingomonas</taxon>
    </lineage>
</organism>
<evidence type="ECO:0000259" key="5">
    <source>
        <dbReference type="PROSITE" id="PS50931"/>
    </source>
</evidence>
<dbReference type="SUPFAM" id="SSF53850">
    <property type="entry name" value="Periplasmic binding protein-like II"/>
    <property type="match status" value="1"/>
</dbReference>
<accession>A0A418WNT2</accession>
<dbReference type="InterPro" id="IPR005119">
    <property type="entry name" value="LysR_subst-bd"/>
</dbReference>
<comment type="similarity">
    <text evidence="1">Belongs to the LysR transcriptional regulatory family.</text>
</comment>
<dbReference type="SUPFAM" id="SSF46785">
    <property type="entry name" value="Winged helix' DNA-binding domain"/>
    <property type="match status" value="1"/>
</dbReference>
<gene>
    <name evidence="6" type="ORF">D3876_00430</name>
</gene>
<dbReference type="AlphaFoldDB" id="A0A418WNT2"/>
<dbReference type="Pfam" id="PF03466">
    <property type="entry name" value="LysR_substrate"/>
    <property type="match status" value="1"/>
</dbReference>
<dbReference type="InterPro" id="IPR058163">
    <property type="entry name" value="LysR-type_TF_proteobact-type"/>
</dbReference>
<evidence type="ECO:0000256" key="2">
    <source>
        <dbReference type="ARBA" id="ARBA00023015"/>
    </source>
</evidence>
<evidence type="ECO:0000313" key="7">
    <source>
        <dbReference type="Proteomes" id="UP000286100"/>
    </source>
</evidence>
<keyword evidence="4" id="KW-0804">Transcription</keyword>
<name>A0A418WNT2_9SPHN</name>
<dbReference type="PROSITE" id="PS50931">
    <property type="entry name" value="HTH_LYSR"/>
    <property type="match status" value="1"/>
</dbReference>
<dbReference type="RefSeq" id="WP_119759173.1">
    <property type="nucleotide sequence ID" value="NZ_QYUM01000002.1"/>
</dbReference>
<dbReference type="PANTHER" id="PTHR30537">
    <property type="entry name" value="HTH-TYPE TRANSCRIPTIONAL REGULATOR"/>
    <property type="match status" value="1"/>
</dbReference>
<dbReference type="GO" id="GO:0043565">
    <property type="term" value="F:sequence-specific DNA binding"/>
    <property type="evidence" value="ECO:0007669"/>
    <property type="project" value="TreeGrafter"/>
</dbReference>
<keyword evidence="2" id="KW-0805">Transcription regulation</keyword>
<evidence type="ECO:0000256" key="4">
    <source>
        <dbReference type="ARBA" id="ARBA00023163"/>
    </source>
</evidence>
<dbReference type="GO" id="GO:0006351">
    <property type="term" value="P:DNA-templated transcription"/>
    <property type="evidence" value="ECO:0007669"/>
    <property type="project" value="TreeGrafter"/>
</dbReference>
<dbReference type="InterPro" id="IPR000847">
    <property type="entry name" value="LysR_HTH_N"/>
</dbReference>
<evidence type="ECO:0000313" key="6">
    <source>
        <dbReference type="EMBL" id="RJF92893.1"/>
    </source>
</evidence>
<dbReference type="Gene3D" id="1.10.10.10">
    <property type="entry name" value="Winged helix-like DNA-binding domain superfamily/Winged helix DNA-binding domain"/>
    <property type="match status" value="1"/>
</dbReference>
<feature type="domain" description="HTH lysR-type" evidence="5">
    <location>
        <begin position="2"/>
        <end position="59"/>
    </location>
</feature>
<dbReference type="Gene3D" id="3.40.190.290">
    <property type="match status" value="1"/>
</dbReference>
<evidence type="ECO:0000256" key="3">
    <source>
        <dbReference type="ARBA" id="ARBA00023125"/>
    </source>
</evidence>
<keyword evidence="7" id="KW-1185">Reference proteome</keyword>
<proteinExistence type="inferred from homology"/>
<dbReference type="EMBL" id="QYUM01000002">
    <property type="protein sequence ID" value="RJF92893.1"/>
    <property type="molecule type" value="Genomic_DNA"/>
</dbReference>
<evidence type="ECO:0000256" key="1">
    <source>
        <dbReference type="ARBA" id="ARBA00009437"/>
    </source>
</evidence>
<sequence length="306" mass="33036">MLDWNDLRYFLAVARTGSTLAAGRALRVSQTTAARRVAALEQTVGLPLFERRQTGYFLTPAGEALVERAEAVEAAANAFTDSAGSQGREVTGTVRLTAQEIHAVTVLAPILRDLHEANPAIRIELDTSDAMLDLAAGAADVALRSVERPEGGGLVGRRITIDDWAIYCSRDYAAAHGRPRRRRELAGHPFIGGGGAGVWKIYRAWLEENGLVDAIAMHHDSPTGLLSAVRSGIGLAVLPCFVADTDPDLVRCLPPTHGKERGIWLLTHERVRHTPRVRVVIDFLAERLAGLAQAQQRGVIMPPGAE</sequence>
<dbReference type="Pfam" id="PF00126">
    <property type="entry name" value="HTH_1"/>
    <property type="match status" value="1"/>
</dbReference>
<dbReference type="OrthoDB" id="9798121at2"/>